<organism evidence="1 2">
    <name type="scientific">Kitasatospora kazusensis</name>
    <dbReference type="NCBI Taxonomy" id="407974"/>
    <lineage>
        <taxon>Bacteria</taxon>
        <taxon>Bacillati</taxon>
        <taxon>Actinomycetota</taxon>
        <taxon>Actinomycetes</taxon>
        <taxon>Kitasatosporales</taxon>
        <taxon>Streptomycetaceae</taxon>
        <taxon>Kitasatospora</taxon>
    </lineage>
</organism>
<reference evidence="1 2" key="1">
    <citation type="journal article" date="2019" name="Int. J. Syst. Evol. Microbiol.">
        <title>The Global Catalogue of Microorganisms (GCM) 10K type strain sequencing project: providing services to taxonomists for standard genome sequencing and annotation.</title>
        <authorList>
            <consortium name="The Broad Institute Genomics Platform"/>
            <consortium name="The Broad Institute Genome Sequencing Center for Infectious Disease"/>
            <person name="Wu L."/>
            <person name="Ma J."/>
        </authorList>
    </citation>
    <scope>NUCLEOTIDE SEQUENCE [LARGE SCALE GENOMIC DNA]</scope>
    <source>
        <strain evidence="1 2">JCM 14560</strain>
    </source>
</reference>
<sequence length="180" mass="19265">MFRSPPGSPAPRIPAPQELLSGFGRRFAMVAAPAPDWRLLVGTCAQDDFVTELDVTYVLGGRSVAMVSTSRPVPEHFRVRSETTLWGTLASFVANAGARDGSRGSELFRELETTSTPLLVDGSEVEGSGLVYGDFFGVLADLGDERIIVCGRSDAREAACAVVFGTELRGELWSRTPPAT</sequence>
<dbReference type="Proteomes" id="UP001422759">
    <property type="component" value="Unassembled WGS sequence"/>
</dbReference>
<dbReference type="EMBL" id="BAAANT010000005">
    <property type="protein sequence ID" value="GAA2135597.1"/>
    <property type="molecule type" value="Genomic_DNA"/>
</dbReference>
<gene>
    <name evidence="1" type="ORF">GCM10009760_14320</name>
</gene>
<evidence type="ECO:0000313" key="2">
    <source>
        <dbReference type="Proteomes" id="UP001422759"/>
    </source>
</evidence>
<comment type="caution">
    <text evidence="1">The sequence shown here is derived from an EMBL/GenBank/DDBJ whole genome shotgun (WGS) entry which is preliminary data.</text>
</comment>
<accession>A0ABN2Z236</accession>
<evidence type="ECO:0000313" key="1">
    <source>
        <dbReference type="EMBL" id="GAA2135597.1"/>
    </source>
</evidence>
<proteinExistence type="predicted"/>
<name>A0ABN2Z236_9ACTN</name>
<protein>
    <submittedName>
        <fullName evidence="1">Uncharacterized protein</fullName>
    </submittedName>
</protein>
<keyword evidence="2" id="KW-1185">Reference proteome</keyword>
<dbReference type="RefSeq" id="WP_344461908.1">
    <property type="nucleotide sequence ID" value="NZ_BAAANT010000005.1"/>
</dbReference>